<dbReference type="Proteomes" id="UP000035368">
    <property type="component" value="Chromosome"/>
</dbReference>
<accession>A0A0G3GMD5</accession>
<proteinExistence type="predicted"/>
<evidence type="ECO:0000313" key="2">
    <source>
        <dbReference type="Proteomes" id="UP000035368"/>
    </source>
</evidence>
<dbReference type="AlphaFoldDB" id="A0A0G3GMD5"/>
<dbReference type="EMBL" id="CP011541">
    <property type="protein sequence ID" value="AKK02304.1"/>
    <property type="molecule type" value="Genomic_DNA"/>
</dbReference>
<keyword evidence="2" id="KW-1185">Reference proteome</keyword>
<name>A0A0G3GMD5_9CORY</name>
<gene>
    <name evidence="1" type="ORF">CEPID_02115</name>
</gene>
<dbReference type="STRING" id="1050174.CEPID_02115"/>
<dbReference type="PATRIC" id="fig|1050174.4.peg.427"/>
<organism evidence="1 2">
    <name type="scientific">Corynebacterium epidermidicanis</name>
    <dbReference type="NCBI Taxonomy" id="1050174"/>
    <lineage>
        <taxon>Bacteria</taxon>
        <taxon>Bacillati</taxon>
        <taxon>Actinomycetota</taxon>
        <taxon>Actinomycetes</taxon>
        <taxon>Mycobacteriales</taxon>
        <taxon>Corynebacteriaceae</taxon>
        <taxon>Corynebacterium</taxon>
    </lineage>
</organism>
<evidence type="ECO:0000313" key="1">
    <source>
        <dbReference type="EMBL" id="AKK02304.1"/>
    </source>
</evidence>
<sequence length="58" mass="7016">MIWFRHWHAKTELMLERFRCPFDTFRAGISVPNQTLIHTLRNEYWLSTGPFGPPVEKR</sequence>
<reference evidence="1 2" key="1">
    <citation type="submission" date="2015-05" db="EMBL/GenBank/DDBJ databases">
        <title>Complete genome sequence of Corynebacterium epidermidicanis DSM 45586, isolated from the skin of a dog suffering from pruritus.</title>
        <authorList>
            <person name="Ruckert C."/>
            <person name="Albersmeier A."/>
            <person name="Winkler A."/>
            <person name="Tauch A."/>
        </authorList>
    </citation>
    <scope>NUCLEOTIDE SEQUENCE [LARGE SCALE GENOMIC DNA]</scope>
    <source>
        <strain evidence="1 2">DSM 45586</strain>
    </source>
</reference>
<protein>
    <submittedName>
        <fullName evidence="1">Uncharacterized protein</fullName>
    </submittedName>
</protein>
<dbReference type="KEGG" id="cei:CEPID_02115"/>